<keyword evidence="4" id="KW-1185">Reference proteome</keyword>
<dbReference type="InterPro" id="IPR029471">
    <property type="entry name" value="HNH_5"/>
</dbReference>
<reference evidence="3" key="2">
    <citation type="submission" date="2023-02" db="EMBL/GenBank/DDBJ databases">
        <title>Pectobacterium carotovorum subsp. carotovorum NBRC 12380.</title>
        <authorList>
            <person name="Ichikawa N."/>
            <person name="Sato H."/>
            <person name="Tonouchi N."/>
        </authorList>
    </citation>
    <scope>NUCLEOTIDE SEQUENCE</scope>
    <source>
        <strain evidence="3">NBRC 12380</strain>
    </source>
</reference>
<gene>
    <name evidence="3" type="ORF">Pcaca03_25560</name>
    <name evidence="2" type="ORF">SOASR016_24200</name>
</gene>
<sequence length="259" mass="29358">MICIFCRNPSNDSCSVEHIIPESLGNHTLVLPPGVVCDSCNNYFSRKVEKQFLESPAIKSLRFHEEILSKKGKIPSLDGVLTPGFHAKFSRDPKKDSITSVSLSEDALRHLACEGKGVFLLSAEPPSPLVLSRFMAKVALECMALRLINYPDGLEYIATEIQLDVIREHARKGTIKEWPVSVRRIYEQDAQWVDENGNFVQRVHESDIIQTNSGEWYFILAIFGLELAINYGGPEIEGYYRWLEEHENVSPLYCKGDRL</sequence>
<evidence type="ECO:0000313" key="5">
    <source>
        <dbReference type="Proteomes" id="UP001165145"/>
    </source>
</evidence>
<dbReference type="EMBL" id="BRLF01000005">
    <property type="protein sequence ID" value="GKX47668.1"/>
    <property type="molecule type" value="Genomic_DNA"/>
</dbReference>
<organism evidence="3 5">
    <name type="scientific">Pectobacterium carotovorum subsp. carotovorum</name>
    <name type="common">Erwinia carotovora subsp. carotovora</name>
    <dbReference type="NCBI Taxonomy" id="555"/>
    <lineage>
        <taxon>Bacteria</taxon>
        <taxon>Pseudomonadati</taxon>
        <taxon>Pseudomonadota</taxon>
        <taxon>Gammaproteobacteria</taxon>
        <taxon>Enterobacterales</taxon>
        <taxon>Pectobacteriaceae</taxon>
        <taxon>Pectobacterium</taxon>
    </lineage>
</organism>
<evidence type="ECO:0000313" key="2">
    <source>
        <dbReference type="EMBL" id="GKX47668.1"/>
    </source>
</evidence>
<feature type="domain" description="HNH endonuclease 5" evidence="1">
    <location>
        <begin position="3"/>
        <end position="53"/>
    </location>
</feature>
<accession>A0AAI9PEH4</accession>
<dbReference type="AlphaFoldDB" id="A0AAI9PEH4"/>
<protein>
    <recommendedName>
        <fullName evidence="1">HNH endonuclease 5 domain-containing protein</fullName>
    </recommendedName>
</protein>
<dbReference type="EMBL" id="BSRL01000005">
    <property type="protein sequence ID" value="GLV70112.1"/>
    <property type="molecule type" value="Genomic_DNA"/>
</dbReference>
<dbReference type="Proteomes" id="UP001165145">
    <property type="component" value="Unassembled WGS sequence"/>
</dbReference>
<name>A0AAI9PEH4_PECCC</name>
<dbReference type="Pfam" id="PF14279">
    <property type="entry name" value="HNH_5"/>
    <property type="match status" value="1"/>
</dbReference>
<proteinExistence type="predicted"/>
<evidence type="ECO:0000313" key="4">
    <source>
        <dbReference type="Proteomes" id="UP001058167"/>
    </source>
</evidence>
<evidence type="ECO:0000259" key="1">
    <source>
        <dbReference type="Pfam" id="PF14279"/>
    </source>
</evidence>
<evidence type="ECO:0000313" key="3">
    <source>
        <dbReference type="EMBL" id="GLV70112.1"/>
    </source>
</evidence>
<dbReference type="RefSeq" id="WP_239767264.1">
    <property type="nucleotide sequence ID" value="NZ_BRCK01000001.1"/>
</dbReference>
<comment type="caution">
    <text evidence="3">The sequence shown here is derived from an EMBL/GenBank/DDBJ whole genome shotgun (WGS) entry which is preliminary data.</text>
</comment>
<reference evidence="2" key="1">
    <citation type="submission" date="2022-06" db="EMBL/GenBank/DDBJ databases">
        <title>Draft genome sequences of Pectobacterium carotovorum subsp. carotovorum str. NBRC12380.</title>
        <authorList>
            <person name="Wakabayashi Y."/>
            <person name="Kojima K."/>
        </authorList>
    </citation>
    <scope>NUCLEOTIDE SEQUENCE</scope>
    <source>
        <strain evidence="2">NBRC 12380</strain>
    </source>
</reference>
<dbReference type="Proteomes" id="UP001058167">
    <property type="component" value="Unassembled WGS sequence"/>
</dbReference>